<evidence type="ECO:0000313" key="5">
    <source>
        <dbReference type="Proteomes" id="UP000464178"/>
    </source>
</evidence>
<dbReference type="Gene3D" id="3.40.605.10">
    <property type="entry name" value="Aldehyde Dehydrogenase, Chain A, domain 1"/>
    <property type="match status" value="1"/>
</dbReference>
<sequence>MLFVLEVPAHSPRSFAALYSVGMTPFTTELALARRAQESWTKRSVRDRLRLVRNLRALIVERVADISAAIHADIARPAIEIIGSEILPCTSALKFLEKRAARILAPRRVSGWDCPVWLMGNRDTIHYRPWGVVGIIGTWNYPVHLNVGQIAFALVAGNAVLWKPSENTPRTTKVIHQLFNDAGFSPDLLQTLPHTREAGPQLTETDVDYMVFTGSDTVGRKLATRLGERLIPSTLELSGCDAMFVFADADIEMAAKGVWFGLTLNHGQTCVAVRRVFVQRAKYDALVAALKPLVERAAPMSLVMESQHTQASRLIQDAVKRGASVLGEPNSTEEPNPLTPFPKKEGGTEPSSALSPSPCSGPREALLTGPESKGGGVGEGLKPTLLLHTPADAAICREACFAPVAAVIPFDTAEDALAIANQSPFGLSASVFSADVAVAQEFAARVPSGSVVINDVLAPTAHPATPFGGRGASGWGVTQGPEGLLAMTVPQVVTVHKGTFRPHLDDAVNPDPATIDLLHGLIRLTHARRLRERLGGLWQMVRGIRKKRK</sequence>
<organism evidence="4 5">
    <name type="scientific">Gemmata massiliana</name>
    <dbReference type="NCBI Taxonomy" id="1210884"/>
    <lineage>
        <taxon>Bacteria</taxon>
        <taxon>Pseudomonadati</taxon>
        <taxon>Planctomycetota</taxon>
        <taxon>Planctomycetia</taxon>
        <taxon>Gemmatales</taxon>
        <taxon>Gemmataceae</taxon>
        <taxon>Gemmata</taxon>
    </lineage>
</organism>
<dbReference type="InterPro" id="IPR016162">
    <property type="entry name" value="Ald_DH_N"/>
</dbReference>
<dbReference type="InterPro" id="IPR015590">
    <property type="entry name" value="Aldehyde_DH_dom"/>
</dbReference>
<evidence type="ECO:0000256" key="1">
    <source>
        <dbReference type="ARBA" id="ARBA00023002"/>
    </source>
</evidence>
<evidence type="ECO:0000259" key="3">
    <source>
        <dbReference type="Pfam" id="PF00171"/>
    </source>
</evidence>
<gene>
    <name evidence="4" type="ORF">SOIL9_59050</name>
</gene>
<feature type="region of interest" description="Disordered" evidence="2">
    <location>
        <begin position="326"/>
        <end position="377"/>
    </location>
</feature>
<dbReference type="Pfam" id="PF00171">
    <property type="entry name" value="Aldedh"/>
    <property type="match status" value="2"/>
</dbReference>
<dbReference type="RefSeq" id="WP_162666752.1">
    <property type="nucleotide sequence ID" value="NZ_LR593886.1"/>
</dbReference>
<dbReference type="InterPro" id="IPR016163">
    <property type="entry name" value="Ald_DH_C"/>
</dbReference>
<reference evidence="4 5" key="1">
    <citation type="submission" date="2019-05" db="EMBL/GenBank/DDBJ databases">
        <authorList>
            <consortium name="Science for Life Laboratories"/>
        </authorList>
    </citation>
    <scope>NUCLEOTIDE SEQUENCE [LARGE SCALE GENOMIC DNA]</scope>
    <source>
        <strain evidence="4">Soil9</strain>
    </source>
</reference>
<keyword evidence="5" id="KW-1185">Reference proteome</keyword>
<evidence type="ECO:0000256" key="2">
    <source>
        <dbReference type="SAM" id="MobiDB-lite"/>
    </source>
</evidence>
<proteinExistence type="predicted"/>
<dbReference type="GO" id="GO:0016620">
    <property type="term" value="F:oxidoreductase activity, acting on the aldehyde or oxo group of donors, NAD or NADP as acceptor"/>
    <property type="evidence" value="ECO:0007669"/>
    <property type="project" value="InterPro"/>
</dbReference>
<feature type="compositionally biased region" description="Polar residues" evidence="2">
    <location>
        <begin position="349"/>
        <end position="358"/>
    </location>
</feature>
<dbReference type="EMBL" id="LR593886">
    <property type="protein sequence ID" value="VTR91809.1"/>
    <property type="molecule type" value="Genomic_DNA"/>
</dbReference>
<dbReference type="Proteomes" id="UP000464178">
    <property type="component" value="Chromosome"/>
</dbReference>
<dbReference type="AlphaFoldDB" id="A0A6P2CS88"/>
<keyword evidence="1" id="KW-0560">Oxidoreductase</keyword>
<dbReference type="PANTHER" id="PTHR11699">
    <property type="entry name" value="ALDEHYDE DEHYDROGENASE-RELATED"/>
    <property type="match status" value="1"/>
</dbReference>
<name>A0A6P2CS88_9BACT</name>
<protein>
    <recommendedName>
        <fullName evidence="3">Aldehyde dehydrogenase domain-containing protein</fullName>
    </recommendedName>
</protein>
<dbReference type="SUPFAM" id="SSF53720">
    <property type="entry name" value="ALDH-like"/>
    <property type="match status" value="1"/>
</dbReference>
<accession>A0A6P2CS88</accession>
<dbReference type="InterPro" id="IPR016161">
    <property type="entry name" value="Ald_DH/histidinol_DH"/>
</dbReference>
<feature type="domain" description="Aldehyde dehydrogenase" evidence="3">
    <location>
        <begin position="30"/>
        <end position="328"/>
    </location>
</feature>
<dbReference type="Gene3D" id="3.40.309.10">
    <property type="entry name" value="Aldehyde Dehydrogenase, Chain A, domain 2"/>
    <property type="match status" value="1"/>
</dbReference>
<dbReference type="KEGG" id="gms:SOIL9_59050"/>
<feature type="domain" description="Aldehyde dehydrogenase" evidence="3">
    <location>
        <begin position="368"/>
        <end position="492"/>
    </location>
</feature>
<evidence type="ECO:0000313" key="4">
    <source>
        <dbReference type="EMBL" id="VTR91809.1"/>
    </source>
</evidence>